<keyword evidence="2" id="KW-0645">Protease</keyword>
<evidence type="ECO:0000256" key="3">
    <source>
        <dbReference type="ARBA" id="ARBA00022723"/>
    </source>
</evidence>
<dbReference type="AlphaFoldDB" id="A0A8J7G6E4"/>
<keyword evidence="4 7" id="KW-0732">Signal</keyword>
<evidence type="ECO:0000256" key="5">
    <source>
        <dbReference type="ARBA" id="ARBA00022801"/>
    </source>
</evidence>
<dbReference type="GO" id="GO:0004177">
    <property type="term" value="F:aminopeptidase activity"/>
    <property type="evidence" value="ECO:0007669"/>
    <property type="project" value="UniProtKB-KW"/>
</dbReference>
<evidence type="ECO:0000256" key="4">
    <source>
        <dbReference type="ARBA" id="ARBA00022729"/>
    </source>
</evidence>
<dbReference type="NCBIfam" id="TIGR04183">
    <property type="entry name" value="Por_Secre_tail"/>
    <property type="match status" value="1"/>
</dbReference>
<comment type="caution">
    <text evidence="10">The sequence shown here is derived from an EMBL/GenBank/DDBJ whole genome shotgun (WGS) entry which is preliminary data.</text>
</comment>
<keyword evidence="3" id="KW-0479">Metal-binding</keyword>
<dbReference type="PANTHER" id="PTHR12147">
    <property type="entry name" value="METALLOPEPTIDASE M28 FAMILY MEMBER"/>
    <property type="match status" value="1"/>
</dbReference>
<protein>
    <submittedName>
        <fullName evidence="10">M20/M25/M40 family metallo-hydrolase</fullName>
    </submittedName>
</protein>
<dbReference type="InterPro" id="IPR007484">
    <property type="entry name" value="Peptidase_M28"/>
</dbReference>
<feature type="domain" description="Secretion system C-terminal sorting" evidence="9">
    <location>
        <begin position="428"/>
        <end position="483"/>
    </location>
</feature>
<gene>
    <name evidence="10" type="ORF">IM532_09265</name>
</gene>
<keyword evidence="6" id="KW-0862">Zinc</keyword>
<proteinExistence type="predicted"/>
<name>A0A8J7G6E4_9FLAO</name>
<dbReference type="Gene3D" id="3.40.630.10">
    <property type="entry name" value="Zn peptidases"/>
    <property type="match status" value="1"/>
</dbReference>
<sequence>MNLKSTFLSLSLLFAANLFAQNREEFIYASMEAKHAQELKLSHSDLIEIIAINNDLASVYIHPEVTHELHQKILSHGPGYMFHATESNALNTINSPLEMSRTVLEYSITNQEYVKTLLDDVNKQNIEEVMQHLESYGSRYHLSAQANEAAEDLKVRWENLIAAANRTEDISVRIVSHVNTPMKSVVLTIKGNENASQYVIVGGHLDSIVGGSNKTYAPGSDDNASGIATITEIIRVLLANDYKPQKTVEFMAYAAEEIGLVGSNEIATQYKNQGKDVFGYVQFDMTAYKGSSKDVYVSIDSFNNNDLNLFLYELMEEYNSFGDHKFTYATTRCNYGCSDHYSWAMKGYPAAFPFEASFNDSNPYIHTTSDTFDKNGDGSHAAKFAKLGLEFVVEAAKRSEVLDVVNLNKTKAKFYVDQKAVGFEVPSNKTIKSATVINVAGQKVATKNQVNNNDKINLNQLPKGAYIILLETTSGEKLTYKFILK</sequence>
<organism evidence="10 11">
    <name type="scientific">Faecalibacter rhinopitheci</name>
    <dbReference type="NCBI Taxonomy" id="2779678"/>
    <lineage>
        <taxon>Bacteria</taxon>
        <taxon>Pseudomonadati</taxon>
        <taxon>Bacteroidota</taxon>
        <taxon>Flavobacteriia</taxon>
        <taxon>Flavobacteriales</taxon>
        <taxon>Weeksellaceae</taxon>
        <taxon>Faecalibacter</taxon>
    </lineage>
</organism>
<evidence type="ECO:0000256" key="1">
    <source>
        <dbReference type="ARBA" id="ARBA00022438"/>
    </source>
</evidence>
<evidence type="ECO:0000259" key="9">
    <source>
        <dbReference type="Pfam" id="PF18962"/>
    </source>
</evidence>
<evidence type="ECO:0000256" key="7">
    <source>
        <dbReference type="SAM" id="SignalP"/>
    </source>
</evidence>
<reference evidence="10" key="1">
    <citation type="submission" date="2020-10" db="EMBL/GenBank/DDBJ databases">
        <authorList>
            <person name="Lu T."/>
            <person name="Wang Q."/>
            <person name="Han X."/>
        </authorList>
    </citation>
    <scope>NUCLEOTIDE SEQUENCE</scope>
    <source>
        <strain evidence="10">WQ 117</strain>
    </source>
</reference>
<evidence type="ECO:0000256" key="2">
    <source>
        <dbReference type="ARBA" id="ARBA00022670"/>
    </source>
</evidence>
<keyword evidence="11" id="KW-1185">Reference proteome</keyword>
<evidence type="ECO:0000313" key="10">
    <source>
        <dbReference type="EMBL" id="MBF0597632.1"/>
    </source>
</evidence>
<dbReference type="Proteomes" id="UP000608754">
    <property type="component" value="Unassembled WGS sequence"/>
</dbReference>
<evidence type="ECO:0000259" key="8">
    <source>
        <dbReference type="Pfam" id="PF04389"/>
    </source>
</evidence>
<dbReference type="RefSeq" id="WP_194183172.1">
    <property type="nucleotide sequence ID" value="NZ_JADGIK010000005.1"/>
</dbReference>
<accession>A0A8J7G6E4</accession>
<dbReference type="InterPro" id="IPR026444">
    <property type="entry name" value="Secre_tail"/>
</dbReference>
<dbReference type="InterPro" id="IPR045175">
    <property type="entry name" value="M28_fam"/>
</dbReference>
<dbReference type="GO" id="GO:0046872">
    <property type="term" value="F:metal ion binding"/>
    <property type="evidence" value="ECO:0007669"/>
    <property type="project" value="UniProtKB-KW"/>
</dbReference>
<dbReference type="SUPFAM" id="SSF53187">
    <property type="entry name" value="Zn-dependent exopeptidases"/>
    <property type="match status" value="1"/>
</dbReference>
<dbReference type="GO" id="GO:0006508">
    <property type="term" value="P:proteolysis"/>
    <property type="evidence" value="ECO:0007669"/>
    <property type="project" value="UniProtKB-KW"/>
</dbReference>
<dbReference type="PANTHER" id="PTHR12147:SF56">
    <property type="entry name" value="AMINOPEPTIDASE YDR415C-RELATED"/>
    <property type="match status" value="1"/>
</dbReference>
<feature type="signal peptide" evidence="7">
    <location>
        <begin position="1"/>
        <end position="20"/>
    </location>
</feature>
<keyword evidence="1" id="KW-0031">Aminopeptidase</keyword>
<dbReference type="EMBL" id="JADGIK010000005">
    <property type="protein sequence ID" value="MBF0597632.1"/>
    <property type="molecule type" value="Genomic_DNA"/>
</dbReference>
<evidence type="ECO:0000256" key="6">
    <source>
        <dbReference type="ARBA" id="ARBA00022833"/>
    </source>
</evidence>
<dbReference type="Pfam" id="PF04389">
    <property type="entry name" value="Peptidase_M28"/>
    <property type="match status" value="1"/>
</dbReference>
<feature type="chain" id="PRO_5035148406" evidence="7">
    <location>
        <begin position="21"/>
        <end position="485"/>
    </location>
</feature>
<keyword evidence="5" id="KW-0378">Hydrolase</keyword>
<dbReference type="GO" id="GO:0008235">
    <property type="term" value="F:metalloexopeptidase activity"/>
    <property type="evidence" value="ECO:0007669"/>
    <property type="project" value="InterPro"/>
</dbReference>
<dbReference type="Pfam" id="PF18962">
    <property type="entry name" value="Por_Secre_tail"/>
    <property type="match status" value="1"/>
</dbReference>
<evidence type="ECO:0000313" key="11">
    <source>
        <dbReference type="Proteomes" id="UP000608754"/>
    </source>
</evidence>
<feature type="domain" description="Peptidase M28" evidence="8">
    <location>
        <begin position="185"/>
        <end position="382"/>
    </location>
</feature>